<keyword evidence="2" id="KW-0863">Zinc-finger</keyword>
<feature type="compositionally biased region" description="Acidic residues" evidence="4">
    <location>
        <begin position="140"/>
        <end position="173"/>
    </location>
</feature>
<sequence length="295" mass="33298">MKFTPSCAFALFLSDPPKENSTFINRKRRETHRQRVLRDMKKGCELCGGAAIMYCESDQASLCWICDEKVHCANFLVAKHCRSLLCQVCQSPTPWKASGPRLGHTVSICQSCFSVKKEDGRKFKEALNGEFPEEGHEESQYGDDERDDGSEDYDDDEEEEEEETDDKEEEDGENQVVPWSGTTTIHMPQPATSSSSEERFPNGFFSSGGGLKRTRDDNYSEDEIESTSSDLVSQRLITTEERSSYLGSIRPIKQQGVDQLGDHGEVEESRSSAVYTLDSLKRLRRDMVTISGKRV</sequence>
<reference evidence="6 7" key="1">
    <citation type="submission" date="2021-09" db="EMBL/GenBank/DDBJ databases">
        <title>Genomic insights and catalytic innovation underlie evolution of tropane alkaloids biosynthesis.</title>
        <authorList>
            <person name="Wang Y.-J."/>
            <person name="Tian T."/>
            <person name="Huang J.-P."/>
            <person name="Huang S.-X."/>
        </authorList>
    </citation>
    <scope>NUCLEOTIDE SEQUENCE [LARGE SCALE GENOMIC DNA]</scope>
    <source>
        <strain evidence="6">KIB-2018</strain>
        <tissue evidence="6">Leaf</tissue>
    </source>
</reference>
<organism evidence="6 7">
    <name type="scientific">Erythroxylum novogranatense</name>
    <dbReference type="NCBI Taxonomy" id="1862640"/>
    <lineage>
        <taxon>Eukaryota</taxon>
        <taxon>Viridiplantae</taxon>
        <taxon>Streptophyta</taxon>
        <taxon>Embryophyta</taxon>
        <taxon>Tracheophyta</taxon>
        <taxon>Spermatophyta</taxon>
        <taxon>Magnoliopsida</taxon>
        <taxon>eudicotyledons</taxon>
        <taxon>Gunneridae</taxon>
        <taxon>Pentapetalae</taxon>
        <taxon>rosids</taxon>
        <taxon>fabids</taxon>
        <taxon>Malpighiales</taxon>
        <taxon>Erythroxylaceae</taxon>
        <taxon>Erythroxylum</taxon>
    </lineage>
</organism>
<feature type="compositionally biased region" description="Polar residues" evidence="4">
    <location>
        <begin position="180"/>
        <end position="195"/>
    </location>
</feature>
<evidence type="ECO:0000256" key="3">
    <source>
        <dbReference type="ARBA" id="ARBA00022833"/>
    </source>
</evidence>
<evidence type="ECO:0000313" key="7">
    <source>
        <dbReference type="Proteomes" id="UP001159364"/>
    </source>
</evidence>
<comment type="caution">
    <text evidence="6">The sequence shown here is derived from an EMBL/GenBank/DDBJ whole genome shotgun (WGS) entry which is preliminary data.</text>
</comment>
<dbReference type="InterPro" id="IPR000315">
    <property type="entry name" value="Znf_B-box"/>
</dbReference>
<keyword evidence="3" id="KW-0862">Zinc</keyword>
<dbReference type="EMBL" id="JAIWQS010000005">
    <property type="protein sequence ID" value="KAJ8763643.1"/>
    <property type="molecule type" value="Genomic_DNA"/>
</dbReference>
<keyword evidence="7" id="KW-1185">Reference proteome</keyword>
<dbReference type="SMART" id="SM00336">
    <property type="entry name" value="BBOX"/>
    <property type="match status" value="1"/>
</dbReference>
<feature type="domain" description="B box-type" evidence="5">
    <location>
        <begin position="39"/>
        <end position="85"/>
    </location>
</feature>
<dbReference type="InterPro" id="IPR049808">
    <property type="entry name" value="CONSTANS-like_Bbox1"/>
</dbReference>
<dbReference type="PANTHER" id="PTHR31717">
    <property type="entry name" value="ZINC FINGER PROTEIN CONSTANS-LIKE 10"/>
    <property type="match status" value="1"/>
</dbReference>
<accession>A0AAV8TBS4</accession>
<name>A0AAV8TBS4_9ROSI</name>
<feature type="compositionally biased region" description="Polar residues" evidence="4">
    <location>
        <begin position="226"/>
        <end position="235"/>
    </location>
</feature>
<evidence type="ECO:0000256" key="1">
    <source>
        <dbReference type="ARBA" id="ARBA00022723"/>
    </source>
</evidence>
<evidence type="ECO:0000256" key="2">
    <source>
        <dbReference type="ARBA" id="ARBA00022771"/>
    </source>
</evidence>
<keyword evidence="1" id="KW-0479">Metal-binding</keyword>
<dbReference type="PANTHER" id="PTHR31717:SF60">
    <property type="entry name" value="B-BOX TYPE ZINC FINGER FAMILY PROTEIN"/>
    <property type="match status" value="1"/>
</dbReference>
<protein>
    <recommendedName>
        <fullName evidence="5">B box-type domain-containing protein</fullName>
    </recommendedName>
</protein>
<dbReference type="Proteomes" id="UP001159364">
    <property type="component" value="Linkage Group LG05"/>
</dbReference>
<evidence type="ECO:0000256" key="4">
    <source>
        <dbReference type="SAM" id="MobiDB-lite"/>
    </source>
</evidence>
<feature type="compositionally biased region" description="Basic and acidic residues" evidence="4">
    <location>
        <begin position="126"/>
        <end position="139"/>
    </location>
</feature>
<dbReference type="CDD" id="cd19821">
    <property type="entry name" value="Bbox1_BBX-like"/>
    <property type="match status" value="1"/>
</dbReference>
<proteinExistence type="predicted"/>
<gene>
    <name evidence="6" type="ORF">K2173_003115</name>
</gene>
<evidence type="ECO:0000313" key="6">
    <source>
        <dbReference type="EMBL" id="KAJ8763643.1"/>
    </source>
</evidence>
<evidence type="ECO:0000259" key="5">
    <source>
        <dbReference type="SMART" id="SM00336"/>
    </source>
</evidence>
<feature type="region of interest" description="Disordered" evidence="4">
    <location>
        <begin position="126"/>
        <end position="235"/>
    </location>
</feature>
<dbReference type="GO" id="GO:0008270">
    <property type="term" value="F:zinc ion binding"/>
    <property type="evidence" value="ECO:0007669"/>
    <property type="project" value="UniProtKB-KW"/>
</dbReference>
<dbReference type="AlphaFoldDB" id="A0AAV8TBS4"/>